<keyword evidence="2" id="KW-1185">Reference proteome</keyword>
<dbReference type="OrthoDB" id="110589at2157"/>
<evidence type="ECO:0000313" key="1">
    <source>
        <dbReference type="EMBL" id="RXE56029.1"/>
    </source>
</evidence>
<evidence type="ECO:0000313" key="2">
    <source>
        <dbReference type="Proteomes" id="UP000290932"/>
    </source>
</evidence>
<dbReference type="RefSeq" id="WP_128693752.1">
    <property type="nucleotide sequence ID" value="NZ_LHQS01000002.1"/>
</dbReference>
<dbReference type="EMBL" id="LHQS01000002">
    <property type="protein sequence ID" value="RXE56029.1"/>
    <property type="molecule type" value="Genomic_DNA"/>
</dbReference>
<gene>
    <name evidence="1" type="ORF">ABH15_07480</name>
</gene>
<comment type="caution">
    <text evidence="1">The sequence shown here is derived from an EMBL/GenBank/DDBJ whole genome shotgun (WGS) entry which is preliminary data.</text>
</comment>
<sequence length="87" mass="9330">MTFKKIGRLALHDGRLRVEIDTVGSFTFDDHCLVGEDGRRHGYAMPSTTGKAMNLHLTGGALCTVIKSQLLQVVSGNIGKAAVFEVA</sequence>
<proteinExistence type="predicted"/>
<dbReference type="AlphaFoldDB" id="A0A498GZF0"/>
<organism evidence="1 2">
    <name type="scientific">Methanoculleus taiwanensis</name>
    <dbReference type="NCBI Taxonomy" id="1550565"/>
    <lineage>
        <taxon>Archaea</taxon>
        <taxon>Methanobacteriati</taxon>
        <taxon>Methanobacteriota</taxon>
        <taxon>Stenosarchaea group</taxon>
        <taxon>Methanomicrobia</taxon>
        <taxon>Methanomicrobiales</taxon>
        <taxon>Methanomicrobiaceae</taxon>
        <taxon>Methanoculleus</taxon>
    </lineage>
</organism>
<name>A0A498GZF0_9EURY</name>
<dbReference type="Proteomes" id="UP000290932">
    <property type="component" value="Unassembled WGS sequence"/>
</dbReference>
<reference evidence="1 2" key="1">
    <citation type="journal article" date="2015" name="Int. J. Syst. Evol. Microbiol.">
        <title>Methanoculleus taiwanensis sp. nov., a methanogen isolated from deep marine sediment at the deformation front area near Taiwan.</title>
        <authorList>
            <person name="Weng C.Y."/>
            <person name="Chen S.C."/>
            <person name="Lai M.C."/>
            <person name="Wu S.Y."/>
            <person name="Lin S."/>
            <person name="Yang T.F."/>
            <person name="Chen P.C."/>
        </authorList>
    </citation>
    <scope>NUCLEOTIDE SEQUENCE [LARGE SCALE GENOMIC DNA]</scope>
    <source>
        <strain evidence="1 2">CYW4</strain>
    </source>
</reference>
<protein>
    <submittedName>
        <fullName evidence="1">Uncharacterized protein</fullName>
    </submittedName>
</protein>
<accession>A0A498GZF0</accession>